<dbReference type="FunFam" id="2.60.40.10:FF:001594">
    <property type="entry name" value="Immunoglobulin heavy variable 9-4"/>
    <property type="match status" value="1"/>
</dbReference>
<dbReference type="Gene3D" id="2.60.40.10">
    <property type="entry name" value="Immunoglobulins"/>
    <property type="match status" value="1"/>
</dbReference>
<keyword evidence="1" id="KW-0391">Immunity</keyword>
<sequence length="114" mass="12782">QTLTDSGPVVKKPRELHKLTCTASGFTFSSYEMSWIRQAPGKGLEWIIYYHSDGSKCNAPVVQGRFTASKDSTNFFLHMSQLKPEDSALYYCCLLPFYVSPPPLRQCKPGSLPT</sequence>
<dbReference type="AlphaFoldDB" id="A0A8K9Y0M6"/>
<evidence type="ECO:0000256" key="2">
    <source>
        <dbReference type="ARBA" id="ARBA00023130"/>
    </source>
</evidence>
<keyword evidence="6" id="KW-1185">Reference proteome</keyword>
<evidence type="ECO:0000256" key="1">
    <source>
        <dbReference type="ARBA" id="ARBA00022859"/>
    </source>
</evidence>
<name>A0A8K9Y0M6_ONCMY</name>
<reference evidence="5" key="3">
    <citation type="submission" date="2025-09" db="UniProtKB">
        <authorList>
            <consortium name="Ensembl"/>
        </authorList>
    </citation>
    <scope>IDENTIFICATION</scope>
</reference>
<evidence type="ECO:0000256" key="3">
    <source>
        <dbReference type="ARBA" id="ARBA00043265"/>
    </source>
</evidence>
<evidence type="ECO:0000313" key="6">
    <source>
        <dbReference type="Proteomes" id="UP000694395"/>
    </source>
</evidence>
<dbReference type="Proteomes" id="UP000694395">
    <property type="component" value="Chromosome 12"/>
</dbReference>
<dbReference type="InterPro" id="IPR013783">
    <property type="entry name" value="Ig-like_fold"/>
</dbReference>
<dbReference type="InterPro" id="IPR007110">
    <property type="entry name" value="Ig-like_dom"/>
</dbReference>
<keyword evidence="3" id="KW-1280">Immunoglobulin</keyword>
<reference evidence="5" key="2">
    <citation type="submission" date="2025-08" db="UniProtKB">
        <authorList>
            <consortium name="Ensembl"/>
        </authorList>
    </citation>
    <scope>IDENTIFICATION</scope>
</reference>
<accession>A0A8K9Y0M6</accession>
<dbReference type="InterPro" id="IPR036179">
    <property type="entry name" value="Ig-like_dom_sf"/>
</dbReference>
<feature type="domain" description="Ig-like" evidence="4">
    <location>
        <begin position="1"/>
        <end position="92"/>
    </location>
</feature>
<dbReference type="GO" id="GO:0019814">
    <property type="term" value="C:immunoglobulin complex"/>
    <property type="evidence" value="ECO:0007669"/>
    <property type="project" value="UniProtKB-KW"/>
</dbReference>
<dbReference type="InterPro" id="IPR013106">
    <property type="entry name" value="Ig_V-set"/>
</dbReference>
<dbReference type="Ensembl" id="ENSOMYT00000139536.1">
    <property type="protein sequence ID" value="ENSOMYP00000140163.1"/>
    <property type="gene ID" value="ENSOMYG00000073472.1"/>
</dbReference>
<proteinExistence type="predicted"/>
<evidence type="ECO:0000313" key="5">
    <source>
        <dbReference type="Ensembl" id="ENSOMYP00000140163.1"/>
    </source>
</evidence>
<keyword evidence="2" id="KW-1064">Adaptive immunity</keyword>
<dbReference type="SUPFAM" id="SSF48726">
    <property type="entry name" value="Immunoglobulin"/>
    <property type="match status" value="1"/>
</dbReference>
<protein>
    <submittedName>
        <fullName evidence="5">Immunoglobulin heavy variable 9-2</fullName>
    </submittedName>
</protein>
<dbReference type="GeneTree" id="ENSGT01150000286938"/>
<dbReference type="SMART" id="SM00406">
    <property type="entry name" value="IGv"/>
    <property type="match status" value="1"/>
</dbReference>
<dbReference type="PANTHER" id="PTHR23266">
    <property type="entry name" value="IMMUNOGLOBULIN HEAVY CHAIN"/>
    <property type="match status" value="1"/>
</dbReference>
<evidence type="ECO:0000259" key="4">
    <source>
        <dbReference type="PROSITE" id="PS50835"/>
    </source>
</evidence>
<dbReference type="InterPro" id="IPR050199">
    <property type="entry name" value="IgHV"/>
</dbReference>
<organism evidence="5 6">
    <name type="scientific">Oncorhynchus mykiss</name>
    <name type="common">Rainbow trout</name>
    <name type="synonym">Salmo gairdneri</name>
    <dbReference type="NCBI Taxonomy" id="8022"/>
    <lineage>
        <taxon>Eukaryota</taxon>
        <taxon>Metazoa</taxon>
        <taxon>Chordata</taxon>
        <taxon>Craniata</taxon>
        <taxon>Vertebrata</taxon>
        <taxon>Euteleostomi</taxon>
        <taxon>Actinopterygii</taxon>
        <taxon>Neopterygii</taxon>
        <taxon>Teleostei</taxon>
        <taxon>Protacanthopterygii</taxon>
        <taxon>Salmoniformes</taxon>
        <taxon>Salmonidae</taxon>
        <taxon>Salmoninae</taxon>
        <taxon>Oncorhynchus</taxon>
    </lineage>
</organism>
<dbReference type="GO" id="GO:0002250">
    <property type="term" value="P:adaptive immune response"/>
    <property type="evidence" value="ECO:0007669"/>
    <property type="project" value="UniProtKB-KW"/>
</dbReference>
<dbReference type="PROSITE" id="PS50835">
    <property type="entry name" value="IG_LIKE"/>
    <property type="match status" value="1"/>
</dbReference>
<reference evidence="5" key="1">
    <citation type="submission" date="2020-07" db="EMBL/GenBank/DDBJ databases">
        <title>A long reads based de novo assembly of the rainbow trout Arlee double haploid line genome.</title>
        <authorList>
            <person name="Gao G."/>
            <person name="Palti Y."/>
        </authorList>
    </citation>
    <scope>NUCLEOTIDE SEQUENCE [LARGE SCALE GENOMIC DNA]</scope>
</reference>
<dbReference type="Pfam" id="PF07686">
    <property type="entry name" value="V-set"/>
    <property type="match status" value="1"/>
</dbReference>
<dbReference type="GO" id="GO:0005576">
    <property type="term" value="C:extracellular region"/>
    <property type="evidence" value="ECO:0007669"/>
    <property type="project" value="UniProtKB-ARBA"/>
</dbReference>